<feature type="region of interest" description="Disordered" evidence="1">
    <location>
        <begin position="1"/>
        <end position="23"/>
    </location>
</feature>
<name>A0A0M3ZHI2_9POXV</name>
<organism evidence="2 3">
    <name type="scientific">Turkeypox virus</name>
    <dbReference type="NCBI Taxonomy" id="336486"/>
    <lineage>
        <taxon>Viruses</taxon>
        <taxon>Varidnaviria</taxon>
        <taxon>Bamfordvirae</taxon>
        <taxon>Nucleocytoviricota</taxon>
        <taxon>Pokkesviricetes</taxon>
        <taxon>Chitovirales</taxon>
        <taxon>Poxviridae</taxon>
        <taxon>Chordopoxvirinae</taxon>
        <taxon>Avipoxvirus</taxon>
        <taxon>Avipoxvirus turkeypox</taxon>
    </lineage>
</organism>
<dbReference type="KEGG" id="vg:26122764"/>
<accession>A0A0M3ZHI2</accession>
<keyword evidence="2" id="KW-0238">DNA-binding</keyword>
<protein>
    <submittedName>
        <fullName evidence="2">DNA-binding virion core phosphoprotein</fullName>
    </submittedName>
</protein>
<dbReference type="RefSeq" id="YP_009177095.1">
    <property type="nucleotide sequence ID" value="NC_028238.1"/>
</dbReference>
<dbReference type="Proteomes" id="UP000142477">
    <property type="component" value="Segment"/>
</dbReference>
<evidence type="ECO:0000256" key="1">
    <source>
        <dbReference type="SAM" id="MobiDB-lite"/>
    </source>
</evidence>
<keyword evidence="3" id="KW-1185">Reference proteome</keyword>
<feature type="compositionally biased region" description="Low complexity" evidence="1">
    <location>
        <begin position="13"/>
        <end position="23"/>
    </location>
</feature>
<sequence>MGGSPEPNKCYTQPTQNQQRQSQLDMPQLRFINTGPLANLFSASADKGARALNQ</sequence>
<reference evidence="2 3" key="1">
    <citation type="journal article" date="2015" name="Infect. Genet. Evol.">
        <title>Unique genomic organization of a novel Avipoxvirus detected in turkey (Meleagris gallopavo).</title>
        <authorList>
            <person name="Banyai K."/>
            <person name="Palya V."/>
            <person name="Denes B."/>
            <person name="Glavits R."/>
            <person name="Ivanics E."/>
            <person name="Horvath B."/>
            <person name="Farkas S.L."/>
            <person name="Marton S."/>
            <person name="Balint A."/>
            <person name="Gyuranecz M."/>
            <person name="Erdelyi K."/>
            <person name="Dan A."/>
        </authorList>
    </citation>
    <scope>NUCLEOTIDE SEQUENCE [LARGE SCALE GENOMIC DNA]</scope>
    <source>
        <strain evidence="2 3">TKPV-HU1124/2011</strain>
    </source>
</reference>
<dbReference type="GeneID" id="26122764"/>
<evidence type="ECO:0000313" key="3">
    <source>
        <dbReference type="Proteomes" id="UP000142477"/>
    </source>
</evidence>
<proteinExistence type="predicted"/>
<evidence type="ECO:0000313" key="2">
    <source>
        <dbReference type="EMBL" id="ALA62448.1"/>
    </source>
</evidence>
<dbReference type="EMBL" id="KP728110">
    <property type="protein sequence ID" value="ALA62448.1"/>
    <property type="molecule type" value="Genomic_DNA"/>
</dbReference>
<dbReference type="GO" id="GO:0003677">
    <property type="term" value="F:DNA binding"/>
    <property type="evidence" value="ECO:0007669"/>
    <property type="project" value="UniProtKB-KW"/>
</dbReference>